<evidence type="ECO:0000313" key="1">
    <source>
        <dbReference type="EMBL" id="KAK1863453.1"/>
    </source>
</evidence>
<sequence length="364" mass="39246">MALSRPTVSVHSTAGEASGSLPMPAVFTAPIRPDVVRSVHTSMAKNKRQPYAVSKMAGMQTSAESWGTGRAVSRIPRVPGGGTHRSGQGAFGNMCRGGRMFAPTKIWRKWHRKIAVNQRRFAVVSALAASALPALVMARGHKIDHVPEVPLVVSSEAESVAKTSAAVELLKKLGANADLNKVKASKKIRPGKGKMRNRRYVQRRGPLVIYEKDAGLVKAVRNLPGVDTCCVDRLNLLQLAPGGHVGRFCVWTEGAVAKLDALYGTSTAGAQLKSGYSLPKSVMTNSDVVRLINSDEVQAVVRPKAKQPMHLPRKKNPLKNKALMLKLNPAAMVAKPTGTSPQPKADRSKATKLIGMKFYRDMKV</sequence>
<keyword evidence="2" id="KW-1185">Reference proteome</keyword>
<protein>
    <submittedName>
        <fullName evidence="1">Uncharacterized protein</fullName>
    </submittedName>
</protein>
<dbReference type="EMBL" id="CM020619">
    <property type="protein sequence ID" value="KAK1863453.1"/>
    <property type="molecule type" value="Genomic_DNA"/>
</dbReference>
<name>A0ACC3C032_PYRYE</name>
<reference evidence="1" key="1">
    <citation type="submission" date="2019-11" db="EMBL/GenBank/DDBJ databases">
        <title>Nori genome reveals adaptations in red seaweeds to the harsh intertidal environment.</title>
        <authorList>
            <person name="Wang D."/>
            <person name="Mao Y."/>
        </authorList>
    </citation>
    <scope>NUCLEOTIDE SEQUENCE</scope>
    <source>
        <tissue evidence="1">Gametophyte</tissue>
    </source>
</reference>
<dbReference type="Proteomes" id="UP000798662">
    <property type="component" value="Chromosome 2"/>
</dbReference>
<comment type="caution">
    <text evidence="1">The sequence shown here is derived from an EMBL/GenBank/DDBJ whole genome shotgun (WGS) entry which is preliminary data.</text>
</comment>
<gene>
    <name evidence="1" type="ORF">I4F81_006008</name>
</gene>
<accession>A0ACC3C032</accession>
<proteinExistence type="predicted"/>
<evidence type="ECO:0000313" key="2">
    <source>
        <dbReference type="Proteomes" id="UP000798662"/>
    </source>
</evidence>
<organism evidence="1 2">
    <name type="scientific">Pyropia yezoensis</name>
    <name type="common">Susabi-nori</name>
    <name type="synonym">Porphyra yezoensis</name>
    <dbReference type="NCBI Taxonomy" id="2788"/>
    <lineage>
        <taxon>Eukaryota</taxon>
        <taxon>Rhodophyta</taxon>
        <taxon>Bangiophyceae</taxon>
        <taxon>Bangiales</taxon>
        <taxon>Bangiaceae</taxon>
        <taxon>Pyropia</taxon>
    </lineage>
</organism>